<sequence>MPSIFTNGVVRIRLIVSFLTVTWLGLATLSSALAHFADVLQNRAKSDLANANYFMLDITLQKLMSDTLITMVITALISAMLSIFGILILVHPRWIQEDCKARVYYGCMSFLLSLPVVTIGGCVAGGIHGLQSSFELLDRDGSFPYYVVMYYGAVGQAAFGAAVVILILIHFVAAI</sequence>
<feature type="transmembrane region" description="Helical" evidence="1">
    <location>
        <begin position="148"/>
        <end position="173"/>
    </location>
</feature>
<organism evidence="2 3">
    <name type="scientific">Penicillium roqueforti (strain FM164)</name>
    <dbReference type="NCBI Taxonomy" id="1365484"/>
    <lineage>
        <taxon>Eukaryota</taxon>
        <taxon>Fungi</taxon>
        <taxon>Dikarya</taxon>
        <taxon>Ascomycota</taxon>
        <taxon>Pezizomycotina</taxon>
        <taxon>Eurotiomycetes</taxon>
        <taxon>Eurotiomycetidae</taxon>
        <taxon>Eurotiales</taxon>
        <taxon>Aspergillaceae</taxon>
        <taxon>Penicillium</taxon>
    </lineage>
</organism>
<gene>
    <name evidence="2" type="ORF">PROQFM164_S12g000041</name>
</gene>
<keyword evidence="1" id="KW-0472">Membrane</keyword>
<accession>W6R999</accession>
<protein>
    <submittedName>
        <fullName evidence="2">Uncharacterized protein</fullName>
    </submittedName>
</protein>
<keyword evidence="1" id="KW-0812">Transmembrane</keyword>
<dbReference type="AlphaFoldDB" id="W6R999"/>
<dbReference type="STRING" id="1365484.W6R999"/>
<evidence type="ECO:0000313" key="3">
    <source>
        <dbReference type="Proteomes" id="UP000030686"/>
    </source>
</evidence>
<feature type="transmembrane region" description="Helical" evidence="1">
    <location>
        <begin position="103"/>
        <end position="128"/>
    </location>
</feature>
<reference evidence="2" key="1">
    <citation type="journal article" date="2014" name="Nat. Commun.">
        <title>Multiple recent horizontal transfers of a large genomic region in cheese making fungi.</title>
        <authorList>
            <person name="Cheeseman K."/>
            <person name="Ropars J."/>
            <person name="Renault P."/>
            <person name="Dupont J."/>
            <person name="Gouzy J."/>
            <person name="Branca A."/>
            <person name="Abraham A.L."/>
            <person name="Ceppi M."/>
            <person name="Conseiller E."/>
            <person name="Debuchy R."/>
            <person name="Malagnac F."/>
            <person name="Goarin A."/>
            <person name="Silar P."/>
            <person name="Lacoste S."/>
            <person name="Sallet E."/>
            <person name="Bensimon A."/>
            <person name="Giraud T."/>
            <person name="Brygoo Y."/>
        </authorList>
    </citation>
    <scope>NUCLEOTIDE SEQUENCE [LARGE SCALE GENOMIC DNA]</scope>
    <source>
        <strain evidence="2">FM164</strain>
    </source>
</reference>
<proteinExistence type="predicted"/>
<dbReference type="EMBL" id="HG792026">
    <property type="protein sequence ID" value="CDM38432.1"/>
    <property type="molecule type" value="Genomic_DNA"/>
</dbReference>
<evidence type="ECO:0000256" key="1">
    <source>
        <dbReference type="SAM" id="Phobius"/>
    </source>
</evidence>
<keyword evidence="1" id="KW-1133">Transmembrane helix</keyword>
<feature type="transmembrane region" description="Helical" evidence="1">
    <location>
        <begin position="68"/>
        <end position="91"/>
    </location>
</feature>
<dbReference type="Proteomes" id="UP000030686">
    <property type="component" value="Unassembled WGS sequence"/>
</dbReference>
<evidence type="ECO:0000313" key="2">
    <source>
        <dbReference type="EMBL" id="CDM38432.1"/>
    </source>
</evidence>
<keyword evidence="3" id="KW-1185">Reference proteome</keyword>
<dbReference type="OrthoDB" id="3556886at2759"/>
<name>W6R999_PENRF</name>